<dbReference type="Proteomes" id="UP000017981">
    <property type="component" value="Unassembled WGS sequence"/>
</dbReference>
<accession>T2IK15</accession>
<feature type="region of interest" description="Disordered" evidence="1">
    <location>
        <begin position="28"/>
        <end position="50"/>
    </location>
</feature>
<dbReference type="PROSITE" id="PS51257">
    <property type="entry name" value="PROKAR_LIPOPROTEIN"/>
    <property type="match status" value="1"/>
</dbReference>
<sequence length="150" mass="16819">MNSITQKLTIIGMTGLMVACNKNLNPNSSPVSPLPSPSPVSSPPSPSPTYPLQAEIVGKWDCNRVDSEKENIGLPQGTWEFYNNGDLITTSFWEARNMPYQTTGNYTFMSSNNIRIEWSDASYFTRYDVSISEGELTMDSEVMDWSCQRL</sequence>
<dbReference type="AlphaFoldDB" id="T2IK15"/>
<reference evidence="2 3" key="2">
    <citation type="submission" date="2013-09" db="EMBL/GenBank/DDBJ databases">
        <title>Whole genome comparison of six Crocosphaera watsonii strains with differing phenotypes.</title>
        <authorList>
            <person name="Bench S.R."/>
            <person name="Heller P."/>
            <person name="Frank I."/>
            <person name="Arciniega M."/>
            <person name="Shilova I.N."/>
            <person name="Zehr J.P."/>
        </authorList>
    </citation>
    <scope>NUCLEOTIDE SEQUENCE [LARGE SCALE GENOMIC DNA]</scope>
    <source>
        <strain evidence="2 3">WH 0005</strain>
    </source>
</reference>
<comment type="caution">
    <text evidence="2">The sequence shown here is derived from an EMBL/GenBank/DDBJ whole genome shotgun (WGS) entry which is preliminary data.</text>
</comment>
<protein>
    <recommendedName>
        <fullName evidence="4">Lipocalin-like domain-containing protein</fullName>
    </recommendedName>
</protein>
<evidence type="ECO:0000313" key="3">
    <source>
        <dbReference type="Proteomes" id="UP000017981"/>
    </source>
</evidence>
<dbReference type="RefSeq" id="WP_021832232.1">
    <property type="nucleotide sequence ID" value="NZ_CAQL01000047.1"/>
</dbReference>
<organism evidence="2 3">
    <name type="scientific">Crocosphaera watsonii WH 0005</name>
    <dbReference type="NCBI Taxonomy" id="423472"/>
    <lineage>
        <taxon>Bacteria</taxon>
        <taxon>Bacillati</taxon>
        <taxon>Cyanobacteriota</taxon>
        <taxon>Cyanophyceae</taxon>
        <taxon>Oscillatoriophycideae</taxon>
        <taxon>Chroococcales</taxon>
        <taxon>Aphanothecaceae</taxon>
        <taxon>Crocosphaera</taxon>
    </lineage>
</organism>
<evidence type="ECO:0000313" key="2">
    <source>
        <dbReference type="EMBL" id="CCQ53876.1"/>
    </source>
</evidence>
<dbReference type="EMBL" id="CAQL01000047">
    <property type="protein sequence ID" value="CCQ53876.1"/>
    <property type="molecule type" value="Genomic_DNA"/>
</dbReference>
<feature type="compositionally biased region" description="Pro residues" evidence="1">
    <location>
        <begin position="32"/>
        <end position="49"/>
    </location>
</feature>
<proteinExistence type="predicted"/>
<gene>
    <name evidence="2" type="ORF">CWATWH0005_1512</name>
</gene>
<dbReference type="GeneID" id="88765845"/>
<reference evidence="2 3" key="1">
    <citation type="submission" date="2013-01" db="EMBL/GenBank/DDBJ databases">
        <authorList>
            <person name="Bench S."/>
        </authorList>
    </citation>
    <scope>NUCLEOTIDE SEQUENCE [LARGE SCALE GENOMIC DNA]</scope>
    <source>
        <strain evidence="2 3">WH 0005</strain>
    </source>
</reference>
<evidence type="ECO:0008006" key="4">
    <source>
        <dbReference type="Google" id="ProtNLM"/>
    </source>
</evidence>
<evidence type="ECO:0000256" key="1">
    <source>
        <dbReference type="SAM" id="MobiDB-lite"/>
    </source>
</evidence>
<name>T2IK15_CROWT</name>